<feature type="chain" id="PRO_5046742546" description="Alpha-galactosidase" evidence="1">
    <location>
        <begin position="24"/>
        <end position="923"/>
    </location>
</feature>
<comment type="caution">
    <text evidence="2">The sequence shown here is derived from an EMBL/GenBank/DDBJ whole genome shotgun (WGS) entry which is preliminary data.</text>
</comment>
<dbReference type="Proteomes" id="UP001320876">
    <property type="component" value="Unassembled WGS sequence"/>
</dbReference>
<organism evidence="2 3">
    <name type="scientific">Luteolibacter arcticus</name>
    <dbReference type="NCBI Taxonomy" id="1581411"/>
    <lineage>
        <taxon>Bacteria</taxon>
        <taxon>Pseudomonadati</taxon>
        <taxon>Verrucomicrobiota</taxon>
        <taxon>Verrucomicrobiia</taxon>
        <taxon>Verrucomicrobiales</taxon>
        <taxon>Verrucomicrobiaceae</taxon>
        <taxon>Luteolibacter</taxon>
    </lineage>
</organism>
<evidence type="ECO:0008006" key="4">
    <source>
        <dbReference type="Google" id="ProtNLM"/>
    </source>
</evidence>
<evidence type="ECO:0000256" key="1">
    <source>
        <dbReference type="SAM" id="SignalP"/>
    </source>
</evidence>
<dbReference type="RefSeq" id="WP_264489079.1">
    <property type="nucleotide sequence ID" value="NZ_JAPDDT010000011.1"/>
</dbReference>
<feature type="signal peptide" evidence="1">
    <location>
        <begin position="1"/>
        <end position="23"/>
    </location>
</feature>
<keyword evidence="1" id="KW-0732">Signal</keyword>
<protein>
    <recommendedName>
        <fullName evidence="4">Alpha-galactosidase</fullName>
    </recommendedName>
</protein>
<keyword evidence="3" id="KW-1185">Reference proteome</keyword>
<dbReference type="EMBL" id="JAPDDT010000011">
    <property type="protein sequence ID" value="MCW1924971.1"/>
    <property type="molecule type" value="Genomic_DNA"/>
</dbReference>
<gene>
    <name evidence="2" type="ORF">OKA05_20580</name>
</gene>
<name>A0ABT3GNB9_9BACT</name>
<accession>A0ABT3GNB9</accession>
<reference evidence="2 3" key="1">
    <citation type="submission" date="2022-10" db="EMBL/GenBank/DDBJ databases">
        <title>Luteolibacter arcticus strain CCTCC AB 2014275, whole genome shotgun sequencing project.</title>
        <authorList>
            <person name="Zhao G."/>
            <person name="Shen L."/>
        </authorList>
    </citation>
    <scope>NUCLEOTIDE SEQUENCE [LARGE SCALE GENOMIC DNA]</scope>
    <source>
        <strain evidence="2 3">CCTCC AB 2014275</strain>
    </source>
</reference>
<sequence>MISRTASFTLGSLAFLLIAAVRAAEPVADWMVDPSPYKANITEDKSRGELTLENGLAKRVLRLAPNAATVTLQNLTSGEHLLRAVAPEARVTIDGVDYPVGGLTGQSIQNYLKEDWIKDLRPLPGAYRFTGWEELPVVKRLEWKKRPEWLAKDHPWPPLGKHVVMHYDPPAAPAKTLGGPVVYEEKFDAFSQPKPGWTITASKAHARSSFSNEGKSGEIMALPDTSVFAERPWPEKAVSVELKLDAGDDTHSNAWGPGLALSAADGTTVHFIIRPNQQVFETLAGLGGKFDRAKPVSLRASLRDGTVVMEAAQDAGTFETIATLPFAKTPATLRIGKVGRGGNGGDYDGGDINANLTRCHMLEIAVRGAEPVVAAKPRADLPRVAVHYELYDGIPLFSKWLTVTHAGEKPVRLNSFVADELKLAEVESSVNNAPVSEKYNLWVETDMAFGDMVPEYANPCMKIVSDPDYPTQVHYERQTPCLLRCQPPLGPDQEVSKSKPFETFRVFELLLDSTERERRSLARRKMYRVIAPWTQENPLMFHKVQSDPKTIREAIDQAAEVGFEMVIMSFGSGFNFESRDPAYQDRYKELADYGRSKGVVIGGYSLLASRGAGDPKDNTTGSPARYGVMPCLGTQWGRDYLDTIVNFSRRSGLGIFENDGSYPGDICCATNHPFHRGKEDSQWVMWRAITDQYRALRAEGVFLNVPDWYFLTGANKCGMGYRETNWSLPRAEQEIIERQNMYDGTWTRTQSMGWMFVPLSQYHGGGAAATIEPLKEHLPHYEARFANLLGYGVQACYRGPRLFDSPETKALVTKWVSFYKQHRDVLDNGDIIHLRRPNGRDWDGILHANPTGREKGLACLYNPLDEEITREIRLPLHYTGLRKSARISIDGAEPQAVSLTPAHEAVLTVKIPGGGRTFLLFTE</sequence>
<evidence type="ECO:0000313" key="3">
    <source>
        <dbReference type="Proteomes" id="UP001320876"/>
    </source>
</evidence>
<evidence type="ECO:0000313" key="2">
    <source>
        <dbReference type="EMBL" id="MCW1924971.1"/>
    </source>
</evidence>
<proteinExistence type="predicted"/>